<gene>
    <name evidence="13" type="primary">pdhA</name>
    <name evidence="13" type="ORF">JZ786_22710</name>
</gene>
<evidence type="ECO:0000256" key="9">
    <source>
        <dbReference type="ARBA" id="ARBA00051231"/>
    </source>
</evidence>
<dbReference type="InterPro" id="IPR001017">
    <property type="entry name" value="DH_E1"/>
</dbReference>
<dbReference type="Pfam" id="PF00676">
    <property type="entry name" value="E1_dh"/>
    <property type="match status" value="1"/>
</dbReference>
<evidence type="ECO:0000256" key="3">
    <source>
        <dbReference type="ARBA" id="ARBA00012281"/>
    </source>
</evidence>
<keyword evidence="7 10" id="KW-0670">Pyruvate</keyword>
<evidence type="ECO:0000259" key="12">
    <source>
        <dbReference type="Pfam" id="PF00676"/>
    </source>
</evidence>
<dbReference type="InterPro" id="IPR029061">
    <property type="entry name" value="THDP-binding"/>
</dbReference>
<name>A0A9X7VY40_9BACL</name>
<dbReference type="RefSeq" id="WP_206656532.1">
    <property type="nucleotide sequence ID" value="NZ_CP071182.1"/>
</dbReference>
<comment type="function">
    <text evidence="8 10">The pyruvate dehydrogenase complex catalyzes the overall conversion of pyruvate to acetyl-CoA and CO(2). It contains multiple copies of three enzymatic components: pyruvate dehydrogenase (E1), dihydrolipoamide acetyltransferase (E2) and lipoamide dehydrogenase (E3).</text>
</comment>
<evidence type="ECO:0000256" key="5">
    <source>
        <dbReference type="ARBA" id="ARBA00023002"/>
    </source>
</evidence>
<comment type="subunit">
    <text evidence="2 10">Heterodimer of an alpha and a beta chain.</text>
</comment>
<sequence length="392" mass="43183">MWIRPENQPPVETFQLLDADGNTHGDLPDLTDEQLLEMYQWMVFARTFDERAVRLQRQGRIGTYAPFSGQEAAQIGSAYALEKTDWVFPTYRELPVVWVHGMPLKMSLLYPMGAVSGGEVPNGVNAFPVQIIIAAQTLHAMGSAWASQYLQDKSVNVCYLGDGATSEGDFHEALNFASVMKLPVIFFVQNNQWAISVPRERQAASRTLAQKAVAYDIPGIQVDGNDILGVYKVMTEAVLHARGGSGPVLIEALTYRHGPHTTSDDPTRYRDADEVSMWIQRDPITRFARFLTARGLLDSDKDAAIREDAKQQIGHAVTEAEAESKGTLTEVFEMVYGSMPRELQRQRDEAATLLTAKAQMAAASAAPGENAVPGENGPAVKAEADVKGEWKR</sequence>
<dbReference type="Gene3D" id="3.40.50.970">
    <property type="match status" value="1"/>
</dbReference>
<accession>A0A9X7VY40</accession>
<dbReference type="EC" id="1.2.4.1" evidence="3 10"/>
<keyword evidence="14" id="KW-1185">Reference proteome</keyword>
<keyword evidence="5 10" id="KW-0560">Oxidoreductase</keyword>
<evidence type="ECO:0000256" key="2">
    <source>
        <dbReference type="ARBA" id="ARBA00011870"/>
    </source>
</evidence>
<evidence type="ECO:0000256" key="6">
    <source>
        <dbReference type="ARBA" id="ARBA00023052"/>
    </source>
</evidence>
<evidence type="ECO:0000256" key="7">
    <source>
        <dbReference type="ARBA" id="ARBA00023317"/>
    </source>
</evidence>
<evidence type="ECO:0000256" key="4">
    <source>
        <dbReference type="ARBA" id="ARBA00014159"/>
    </source>
</evidence>
<dbReference type="KEGG" id="afx:JZ786_22710"/>
<evidence type="ECO:0000313" key="13">
    <source>
        <dbReference type="EMBL" id="QSO47173.1"/>
    </source>
</evidence>
<comment type="cofactor">
    <cofactor evidence="1 10">
        <name>thiamine diphosphate</name>
        <dbReference type="ChEBI" id="CHEBI:58937"/>
    </cofactor>
</comment>
<dbReference type="PANTHER" id="PTHR43380:SF1">
    <property type="entry name" value="2-OXOISOVALERATE DEHYDROGENASE SUBUNIT ALPHA, MITOCHONDRIAL"/>
    <property type="match status" value="1"/>
</dbReference>
<feature type="domain" description="Dehydrogenase E1 component" evidence="12">
    <location>
        <begin position="40"/>
        <end position="325"/>
    </location>
</feature>
<comment type="catalytic activity">
    <reaction evidence="9 10">
        <text>N(6)-[(R)-lipoyl]-L-lysyl-[protein] + pyruvate + H(+) = N(6)-[(R)-S(8)-acetyldihydrolipoyl]-L-lysyl-[protein] + CO2</text>
        <dbReference type="Rhea" id="RHEA:19189"/>
        <dbReference type="Rhea" id="RHEA-COMP:10474"/>
        <dbReference type="Rhea" id="RHEA-COMP:10478"/>
        <dbReference type="ChEBI" id="CHEBI:15361"/>
        <dbReference type="ChEBI" id="CHEBI:15378"/>
        <dbReference type="ChEBI" id="CHEBI:16526"/>
        <dbReference type="ChEBI" id="CHEBI:83099"/>
        <dbReference type="ChEBI" id="CHEBI:83111"/>
        <dbReference type="EC" id="1.2.4.1"/>
    </reaction>
</comment>
<dbReference type="SUPFAM" id="SSF52518">
    <property type="entry name" value="Thiamin diphosphate-binding fold (THDP-binding)"/>
    <property type="match status" value="1"/>
</dbReference>
<organism evidence="13 14">
    <name type="scientific">Alicyclobacillus mengziensis</name>
    <dbReference type="NCBI Taxonomy" id="2931921"/>
    <lineage>
        <taxon>Bacteria</taxon>
        <taxon>Bacillati</taxon>
        <taxon>Bacillota</taxon>
        <taxon>Bacilli</taxon>
        <taxon>Bacillales</taxon>
        <taxon>Alicyclobacillaceae</taxon>
        <taxon>Alicyclobacillus</taxon>
    </lineage>
</organism>
<evidence type="ECO:0000256" key="8">
    <source>
        <dbReference type="ARBA" id="ARBA00025211"/>
    </source>
</evidence>
<feature type="compositionally biased region" description="Basic and acidic residues" evidence="11">
    <location>
        <begin position="382"/>
        <end position="392"/>
    </location>
</feature>
<proteinExistence type="predicted"/>
<keyword evidence="6 10" id="KW-0786">Thiamine pyrophosphate</keyword>
<evidence type="ECO:0000256" key="1">
    <source>
        <dbReference type="ARBA" id="ARBA00001964"/>
    </source>
</evidence>
<feature type="region of interest" description="Disordered" evidence="11">
    <location>
        <begin position="362"/>
        <end position="392"/>
    </location>
</feature>
<dbReference type="InterPro" id="IPR017596">
    <property type="entry name" value="PdhA/BkdA"/>
</dbReference>
<evidence type="ECO:0000256" key="10">
    <source>
        <dbReference type="RuleBase" id="RU366007"/>
    </source>
</evidence>
<dbReference type="EMBL" id="CP071182">
    <property type="protein sequence ID" value="QSO47173.1"/>
    <property type="molecule type" value="Genomic_DNA"/>
</dbReference>
<reference evidence="13 14" key="1">
    <citation type="submission" date="2021-02" db="EMBL/GenBank/DDBJ databases">
        <title>Alicyclobacillus curvatus sp. nov. and Alicyclobacillus mengziensis sp. nov., two acidophilic bacteria isolated from acid mine drainage.</title>
        <authorList>
            <person name="Huang Y."/>
        </authorList>
    </citation>
    <scope>NUCLEOTIDE SEQUENCE [LARGE SCALE GENOMIC DNA]</scope>
    <source>
        <strain evidence="13 14">S30H14</strain>
    </source>
</reference>
<dbReference type="AlphaFoldDB" id="A0A9X7VY40"/>
<evidence type="ECO:0000256" key="11">
    <source>
        <dbReference type="SAM" id="MobiDB-lite"/>
    </source>
</evidence>
<evidence type="ECO:0000313" key="14">
    <source>
        <dbReference type="Proteomes" id="UP000663505"/>
    </source>
</evidence>
<dbReference type="InterPro" id="IPR050771">
    <property type="entry name" value="Alpha-ketoacid_DH_E1_comp"/>
</dbReference>
<dbReference type="Proteomes" id="UP000663505">
    <property type="component" value="Chromosome"/>
</dbReference>
<dbReference type="GO" id="GO:0004739">
    <property type="term" value="F:pyruvate dehydrogenase (acetyl-transferring) activity"/>
    <property type="evidence" value="ECO:0007669"/>
    <property type="project" value="UniProtKB-UniRule"/>
</dbReference>
<dbReference type="NCBIfam" id="TIGR03181">
    <property type="entry name" value="PDH_E1_alph_x"/>
    <property type="match status" value="1"/>
</dbReference>
<dbReference type="GO" id="GO:0009083">
    <property type="term" value="P:branched-chain amino acid catabolic process"/>
    <property type="evidence" value="ECO:0007669"/>
    <property type="project" value="TreeGrafter"/>
</dbReference>
<dbReference type="CDD" id="cd02000">
    <property type="entry name" value="TPP_E1_PDC_ADC_BCADC"/>
    <property type="match status" value="1"/>
</dbReference>
<protein>
    <recommendedName>
        <fullName evidence="4 10">Pyruvate dehydrogenase E1 component subunit alpha</fullName>
        <ecNumber evidence="3 10">1.2.4.1</ecNumber>
    </recommendedName>
</protein>
<dbReference type="PANTHER" id="PTHR43380">
    <property type="entry name" value="2-OXOISOVALERATE DEHYDROGENASE SUBUNIT ALPHA, MITOCHONDRIAL"/>
    <property type="match status" value="1"/>
</dbReference>